<evidence type="ECO:0000313" key="3">
    <source>
        <dbReference type="Proteomes" id="UP001057522"/>
    </source>
</evidence>
<accession>A0ABT0TTD7</accession>
<proteinExistence type="predicted"/>
<evidence type="ECO:0000256" key="1">
    <source>
        <dbReference type="SAM" id="SignalP"/>
    </source>
</evidence>
<sequence length="180" mass="19027">MKISIAASRVLTSLGVVAVLSSSAMAASGNQNNTGSSIQTITTASVIDSTTFKNNFKESTKGNWQFNNVNADLTLGFDATQIRSETNTLQNLDITANKVTITEPIGGYYPDEISNAIPDIGGIAPSGQAFSFNINAKQVIFDGSLVGIYKDSNIVGDATFQNNALLSVIGHNLNIKGKEY</sequence>
<feature type="chain" id="PRO_5045445958" evidence="1">
    <location>
        <begin position="27"/>
        <end position="180"/>
    </location>
</feature>
<dbReference type="Proteomes" id="UP001057522">
    <property type="component" value="Unassembled WGS sequence"/>
</dbReference>
<reference evidence="2" key="1">
    <citation type="submission" date="2022-06" db="EMBL/GenBank/DDBJ databases">
        <title>Helicobacter colisuis sp. nov.</title>
        <authorList>
            <person name="Papic B."/>
            <person name="Gruntar I."/>
        </authorList>
    </citation>
    <scope>NUCLEOTIDE SEQUENCE</scope>
    <source>
        <strain evidence="2">11154-15</strain>
    </source>
</reference>
<comment type="caution">
    <text evidence="2">The sequence shown here is derived from an EMBL/GenBank/DDBJ whole genome shotgun (WGS) entry which is preliminary data.</text>
</comment>
<keyword evidence="1" id="KW-0732">Signal</keyword>
<gene>
    <name evidence="2" type="ORF">NCR95_03275</name>
</gene>
<feature type="signal peptide" evidence="1">
    <location>
        <begin position="1"/>
        <end position="26"/>
    </location>
</feature>
<protein>
    <submittedName>
        <fullName evidence="2">Uncharacterized protein</fullName>
    </submittedName>
</protein>
<name>A0ABT0TTD7_9HELI</name>
<keyword evidence="3" id="KW-1185">Reference proteome</keyword>
<dbReference type="RefSeq" id="WP_250603820.1">
    <property type="nucleotide sequence ID" value="NZ_JAMOKX010000002.1"/>
</dbReference>
<dbReference type="EMBL" id="JAMOKX010000002">
    <property type="protein sequence ID" value="MCL9819196.1"/>
    <property type="molecule type" value="Genomic_DNA"/>
</dbReference>
<organism evidence="2 3">
    <name type="scientific">Helicobacter colisuis</name>
    <dbReference type="NCBI Taxonomy" id="2949739"/>
    <lineage>
        <taxon>Bacteria</taxon>
        <taxon>Pseudomonadati</taxon>
        <taxon>Campylobacterota</taxon>
        <taxon>Epsilonproteobacteria</taxon>
        <taxon>Campylobacterales</taxon>
        <taxon>Helicobacteraceae</taxon>
        <taxon>Helicobacter</taxon>
    </lineage>
</organism>
<evidence type="ECO:0000313" key="2">
    <source>
        <dbReference type="EMBL" id="MCL9819196.1"/>
    </source>
</evidence>